<dbReference type="InterPro" id="IPR011467">
    <property type="entry name" value="DUF1573"/>
</dbReference>
<dbReference type="PANTHER" id="PTHR37833">
    <property type="entry name" value="LIPOPROTEIN-RELATED"/>
    <property type="match status" value="1"/>
</dbReference>
<feature type="chain" id="PRO_5047482184" description="DUF1573 domain-containing protein" evidence="1">
    <location>
        <begin position="21"/>
        <end position="178"/>
    </location>
</feature>
<protein>
    <recommendedName>
        <fullName evidence="4">DUF1573 domain-containing protein</fullName>
    </recommendedName>
</protein>
<comment type="caution">
    <text evidence="2">The sequence shown here is derived from an EMBL/GenBank/DDBJ whole genome shotgun (WGS) entry which is preliminary data.</text>
</comment>
<dbReference type="EMBL" id="BAABGZ010000013">
    <property type="protein sequence ID" value="GAA4351707.1"/>
    <property type="molecule type" value="Genomic_DNA"/>
</dbReference>
<dbReference type="PANTHER" id="PTHR37833:SF1">
    <property type="entry name" value="SIGNAL PEPTIDE PROTEIN"/>
    <property type="match status" value="1"/>
</dbReference>
<reference evidence="3" key="1">
    <citation type="journal article" date="2019" name="Int. J. Syst. Evol. Microbiol.">
        <title>The Global Catalogue of Microorganisms (GCM) 10K type strain sequencing project: providing services to taxonomists for standard genome sequencing and annotation.</title>
        <authorList>
            <consortium name="The Broad Institute Genomics Platform"/>
            <consortium name="The Broad Institute Genome Sequencing Center for Infectious Disease"/>
            <person name="Wu L."/>
            <person name="Ma J."/>
        </authorList>
    </citation>
    <scope>NUCLEOTIDE SEQUENCE [LARGE SCALE GENOMIC DNA]</scope>
    <source>
        <strain evidence="3">JCM 17923</strain>
    </source>
</reference>
<keyword evidence="1" id="KW-0732">Signal</keyword>
<gene>
    <name evidence="2" type="ORF">GCM10023185_10600</name>
</gene>
<dbReference type="Proteomes" id="UP001501153">
    <property type="component" value="Unassembled WGS sequence"/>
</dbReference>
<evidence type="ECO:0008006" key="4">
    <source>
        <dbReference type="Google" id="ProtNLM"/>
    </source>
</evidence>
<evidence type="ECO:0000313" key="3">
    <source>
        <dbReference type="Proteomes" id="UP001501153"/>
    </source>
</evidence>
<feature type="signal peptide" evidence="1">
    <location>
        <begin position="1"/>
        <end position="20"/>
    </location>
</feature>
<evidence type="ECO:0000256" key="1">
    <source>
        <dbReference type="SAM" id="SignalP"/>
    </source>
</evidence>
<keyword evidence="3" id="KW-1185">Reference proteome</keyword>
<dbReference type="Pfam" id="PF07610">
    <property type="entry name" value="DUF1573"/>
    <property type="match status" value="1"/>
</dbReference>
<dbReference type="Gene3D" id="2.60.40.10">
    <property type="entry name" value="Immunoglobulins"/>
    <property type="match status" value="1"/>
</dbReference>
<dbReference type="PROSITE" id="PS51257">
    <property type="entry name" value="PROKAR_LIPOPROTEIN"/>
    <property type="match status" value="1"/>
</dbReference>
<sequence>MHTMKLAQLLTVALLLGAVACNSDKNGEIGAEGMNAAATEAADAAANPTIDNPNVVSEDEAPNPNAPVMTFAESEFDFGDIAADSKVQHTFTFTNTGKSPLLIQDATASCGCTTPNWTKEPVAPGGKGTVEVQFDSRGKQGLQNKQVNVRANTQPSITSVVIKANVLTSGNKGPELPQ</sequence>
<accession>A0ABP8I592</accession>
<proteinExistence type="predicted"/>
<name>A0ABP8I592_9BACT</name>
<dbReference type="InterPro" id="IPR013783">
    <property type="entry name" value="Ig-like_fold"/>
</dbReference>
<organism evidence="2 3">
    <name type="scientific">Hymenobacter saemangeumensis</name>
    <dbReference type="NCBI Taxonomy" id="1084522"/>
    <lineage>
        <taxon>Bacteria</taxon>
        <taxon>Pseudomonadati</taxon>
        <taxon>Bacteroidota</taxon>
        <taxon>Cytophagia</taxon>
        <taxon>Cytophagales</taxon>
        <taxon>Hymenobacteraceae</taxon>
        <taxon>Hymenobacter</taxon>
    </lineage>
</organism>
<evidence type="ECO:0000313" key="2">
    <source>
        <dbReference type="EMBL" id="GAA4351707.1"/>
    </source>
</evidence>